<name>A0AAD9TMB3_9ROSI</name>
<keyword evidence="3" id="KW-1185">Reference proteome</keyword>
<evidence type="ECO:0000313" key="2">
    <source>
        <dbReference type="EMBL" id="KAK2638397.1"/>
    </source>
</evidence>
<accession>A0AAD9TMB3</accession>
<dbReference type="AlphaFoldDB" id="A0AAD9TMB3"/>
<evidence type="ECO:0000313" key="3">
    <source>
        <dbReference type="Proteomes" id="UP001280121"/>
    </source>
</evidence>
<protein>
    <recommendedName>
        <fullName evidence="1">Reverse transcriptase domain-containing protein</fullName>
    </recommendedName>
</protein>
<dbReference type="PANTHER" id="PTHR19446">
    <property type="entry name" value="REVERSE TRANSCRIPTASES"/>
    <property type="match status" value="1"/>
</dbReference>
<sequence>MRRYSDSPFMVEEVHKDVFDMGPLKAPGRDGLPAIFYQKFWSIVVQDVVVTCLKCLNEGASLDNMNDNLFTLIPKVRVAEKVSDFRSISLCSVLYEIIAKVLANRLRRAMDKVILESQSAFIHGRLIFNNTIIGFECMHRIKRRKRRHGSMEIKLDMSKAYDRVEWIFVEKMIRKLGFS</sequence>
<dbReference type="InterPro" id="IPR000477">
    <property type="entry name" value="RT_dom"/>
</dbReference>
<evidence type="ECO:0000259" key="1">
    <source>
        <dbReference type="Pfam" id="PF00078"/>
    </source>
</evidence>
<proteinExistence type="predicted"/>
<feature type="domain" description="Reverse transcriptase" evidence="1">
    <location>
        <begin position="82"/>
        <end position="169"/>
    </location>
</feature>
<comment type="caution">
    <text evidence="2">The sequence shown here is derived from an EMBL/GenBank/DDBJ whole genome shotgun (WGS) entry which is preliminary data.</text>
</comment>
<organism evidence="2 3">
    <name type="scientific">Dipteronia dyeriana</name>
    <dbReference type="NCBI Taxonomy" id="168575"/>
    <lineage>
        <taxon>Eukaryota</taxon>
        <taxon>Viridiplantae</taxon>
        <taxon>Streptophyta</taxon>
        <taxon>Embryophyta</taxon>
        <taxon>Tracheophyta</taxon>
        <taxon>Spermatophyta</taxon>
        <taxon>Magnoliopsida</taxon>
        <taxon>eudicotyledons</taxon>
        <taxon>Gunneridae</taxon>
        <taxon>Pentapetalae</taxon>
        <taxon>rosids</taxon>
        <taxon>malvids</taxon>
        <taxon>Sapindales</taxon>
        <taxon>Sapindaceae</taxon>
        <taxon>Hippocastanoideae</taxon>
        <taxon>Acereae</taxon>
        <taxon>Dipteronia</taxon>
    </lineage>
</organism>
<dbReference type="Pfam" id="PF00078">
    <property type="entry name" value="RVT_1"/>
    <property type="match status" value="1"/>
</dbReference>
<dbReference type="EMBL" id="JANJYI010000008">
    <property type="protein sequence ID" value="KAK2638397.1"/>
    <property type="molecule type" value="Genomic_DNA"/>
</dbReference>
<gene>
    <name evidence="2" type="ORF">Ddye_026192</name>
</gene>
<dbReference type="Proteomes" id="UP001280121">
    <property type="component" value="Unassembled WGS sequence"/>
</dbReference>
<reference evidence="2" key="1">
    <citation type="journal article" date="2023" name="Plant J.">
        <title>Genome sequences and population genomics provide insights into the demographic history, inbreeding, and mutation load of two 'living fossil' tree species of Dipteronia.</title>
        <authorList>
            <person name="Feng Y."/>
            <person name="Comes H.P."/>
            <person name="Chen J."/>
            <person name="Zhu S."/>
            <person name="Lu R."/>
            <person name="Zhang X."/>
            <person name="Li P."/>
            <person name="Qiu J."/>
            <person name="Olsen K.M."/>
            <person name="Qiu Y."/>
        </authorList>
    </citation>
    <scope>NUCLEOTIDE SEQUENCE</scope>
    <source>
        <strain evidence="2">KIB01</strain>
    </source>
</reference>